<sequence>MPEINKTNAGKPVQYGEVEDHKESPDEPVKGRMKGLSLDVEATEGEKHIQKEAGKKSQISTGAEKSIEQIKAMLTSSKGFEDSVLNAAKKQQDQPILTPNPQSSLLPEGVIGGDSHAQLGLVLGEAAFDLENTGDVETLDQAMDQVPVSVAQPDQLKERFKKHSRLRLWASRFRQAIRSLLIGNASNVKGKDFKEIPPKLVKVLAEGTMLKESVNSYNFKRAQLLDAHKIVEQKERDNWKDELVALSHTIMEEADRLVDDADALLNHDLLEIDDQNTATAIKRALKDCIGFDPNRLKPNVSQQPSSLEGNGGSATDSAQMVSDEGLTPIDDLPPPPPELYEESEEMDAARIMPPPPDPEDESKRSINKP</sequence>
<reference evidence="3" key="1">
    <citation type="journal article" date="2019" name="Int. J. Syst. Evol. Microbiol.">
        <title>The Global Catalogue of Microorganisms (GCM) 10K type strain sequencing project: providing services to taxonomists for standard genome sequencing and annotation.</title>
        <authorList>
            <consortium name="The Broad Institute Genomics Platform"/>
            <consortium name="The Broad Institute Genome Sequencing Center for Infectious Disease"/>
            <person name="Wu L."/>
            <person name="Ma J."/>
        </authorList>
    </citation>
    <scope>NUCLEOTIDE SEQUENCE [LARGE SCALE GENOMIC DNA]</scope>
    <source>
        <strain evidence="3">JCM 17805</strain>
    </source>
</reference>
<gene>
    <name evidence="2" type="ORF">GCM10023116_30140</name>
</gene>
<comment type="caution">
    <text evidence="2">The sequence shown here is derived from an EMBL/GenBank/DDBJ whole genome shotgun (WGS) entry which is preliminary data.</text>
</comment>
<accession>A0ABP8V4K2</accession>
<proteinExistence type="predicted"/>
<keyword evidence="3" id="KW-1185">Reference proteome</keyword>
<evidence type="ECO:0000313" key="3">
    <source>
        <dbReference type="Proteomes" id="UP001500604"/>
    </source>
</evidence>
<evidence type="ECO:0000256" key="1">
    <source>
        <dbReference type="SAM" id="MobiDB-lite"/>
    </source>
</evidence>
<dbReference type="RefSeq" id="WP_345196960.1">
    <property type="nucleotide sequence ID" value="NZ_BAABFL010000416.1"/>
</dbReference>
<dbReference type="Proteomes" id="UP001500604">
    <property type="component" value="Unassembled WGS sequence"/>
</dbReference>
<feature type="compositionally biased region" description="Polar residues" evidence="1">
    <location>
        <begin position="299"/>
        <end position="320"/>
    </location>
</feature>
<feature type="compositionally biased region" description="Basic and acidic residues" evidence="1">
    <location>
        <begin position="44"/>
        <end position="55"/>
    </location>
</feature>
<protein>
    <submittedName>
        <fullName evidence="2">Uncharacterized protein</fullName>
    </submittedName>
</protein>
<feature type="region of interest" description="Disordered" evidence="1">
    <location>
        <begin position="292"/>
        <end position="369"/>
    </location>
</feature>
<feature type="region of interest" description="Disordered" evidence="1">
    <location>
        <begin position="1"/>
        <end position="63"/>
    </location>
</feature>
<feature type="compositionally biased region" description="Basic and acidic residues" evidence="1">
    <location>
        <begin position="18"/>
        <end position="30"/>
    </location>
</feature>
<name>A0ABP8V4K2_9GAMM</name>
<evidence type="ECO:0000313" key="2">
    <source>
        <dbReference type="EMBL" id="GAA4650731.1"/>
    </source>
</evidence>
<dbReference type="EMBL" id="BAABFL010000416">
    <property type="protein sequence ID" value="GAA4650731.1"/>
    <property type="molecule type" value="Genomic_DNA"/>
</dbReference>
<organism evidence="2 3">
    <name type="scientific">Kistimonas scapharcae</name>
    <dbReference type="NCBI Taxonomy" id="1036133"/>
    <lineage>
        <taxon>Bacteria</taxon>
        <taxon>Pseudomonadati</taxon>
        <taxon>Pseudomonadota</taxon>
        <taxon>Gammaproteobacteria</taxon>
        <taxon>Oceanospirillales</taxon>
        <taxon>Endozoicomonadaceae</taxon>
        <taxon>Kistimonas</taxon>
    </lineage>
</organism>